<dbReference type="InterPro" id="IPR000210">
    <property type="entry name" value="BTB/POZ_dom"/>
</dbReference>
<accession>A0A7S3LME9</accession>
<dbReference type="AlphaFoldDB" id="A0A7S3LME9"/>
<feature type="domain" description="BTB" evidence="1">
    <location>
        <begin position="222"/>
        <end position="290"/>
    </location>
</feature>
<dbReference type="SUPFAM" id="SSF54695">
    <property type="entry name" value="POZ domain"/>
    <property type="match status" value="1"/>
</dbReference>
<dbReference type="PANTHER" id="PTHR24413">
    <property type="entry name" value="SPECKLE-TYPE POZ PROTEIN"/>
    <property type="match status" value="1"/>
</dbReference>
<dbReference type="CDD" id="cd18186">
    <property type="entry name" value="BTB_POZ_ZBTB_KLHL-like"/>
    <property type="match status" value="1"/>
</dbReference>
<name>A0A7S3LME9_9STRA</name>
<evidence type="ECO:0000259" key="1">
    <source>
        <dbReference type="PROSITE" id="PS50097"/>
    </source>
</evidence>
<dbReference type="InterPro" id="IPR011333">
    <property type="entry name" value="SKP1/BTB/POZ_sf"/>
</dbReference>
<protein>
    <recommendedName>
        <fullName evidence="1">BTB domain-containing protein</fullName>
    </recommendedName>
</protein>
<dbReference type="PROSITE" id="PS50097">
    <property type="entry name" value="BTB"/>
    <property type="match status" value="2"/>
</dbReference>
<proteinExistence type="predicted"/>
<evidence type="ECO:0000313" key="2">
    <source>
        <dbReference type="EMBL" id="CAE0436021.1"/>
    </source>
</evidence>
<dbReference type="Gene3D" id="3.30.710.10">
    <property type="entry name" value="Potassium Channel Kv1.1, Chain A"/>
    <property type="match status" value="2"/>
</dbReference>
<dbReference type="EMBL" id="HBIN01008487">
    <property type="protein sequence ID" value="CAE0436021.1"/>
    <property type="molecule type" value="Transcribed_RNA"/>
</dbReference>
<dbReference type="SMART" id="SM00225">
    <property type="entry name" value="BTB"/>
    <property type="match status" value="2"/>
</dbReference>
<dbReference type="Pfam" id="PF00651">
    <property type="entry name" value="BTB"/>
    <property type="match status" value="1"/>
</dbReference>
<organism evidence="2">
    <name type="scientific">Aplanochytrium stocchinoi</name>
    <dbReference type="NCBI Taxonomy" id="215587"/>
    <lineage>
        <taxon>Eukaryota</taxon>
        <taxon>Sar</taxon>
        <taxon>Stramenopiles</taxon>
        <taxon>Bigyra</taxon>
        <taxon>Labyrinthulomycetes</taxon>
        <taxon>Thraustochytrida</taxon>
        <taxon>Thraustochytriidae</taxon>
        <taxon>Aplanochytrium</taxon>
    </lineage>
</organism>
<reference evidence="2" key="1">
    <citation type="submission" date="2021-01" db="EMBL/GenBank/DDBJ databases">
        <authorList>
            <person name="Corre E."/>
            <person name="Pelletier E."/>
            <person name="Niang G."/>
            <person name="Scheremetjew M."/>
            <person name="Finn R."/>
            <person name="Kale V."/>
            <person name="Holt S."/>
            <person name="Cochrane G."/>
            <person name="Meng A."/>
            <person name="Brown T."/>
            <person name="Cohen L."/>
        </authorList>
    </citation>
    <scope>NUCLEOTIDE SEQUENCE</scope>
    <source>
        <strain evidence="2">GSBS06</strain>
    </source>
</reference>
<sequence length="770" mass="87443">MINCLGADINVINGNQESSLSVALQNTYFCTHTREDEDGCMLKHRCSHTNTIPFSLLQQLLTKLSQHNNRSKCILNELLYRWRENFDLEFGYISTSTRTIKEKSKARNMLVLLNKRYLRYVEILLVNGENINERFSSDSRELLEYIAKQMSYLLDKGGEQRLASSISTPTKREDSVQWCMGMCESNHLRNHYCTPLYSHLAQSFRTLLLTVDDLQASPVLNGRCIILLEGGEKLLVHDSLLSCRCQTFAAMFRHSLVEASTRTIDLSAYPSAAVKSLVEYIYTGTMEQLELSVRKFVRSHWTAWKNKQFVYDILHEQIDLLLIADQFLLPHLKRICASAVGVILHYHMIEGPKRSDDAIGDLLDEEIIESVTQVASETGCMHLERQCNFFLTGSSMEQLNECFMHLSHPILCPCPYPLVTSCVVGNCDLVSYPHHIKDIAVKFSRQQVEFTQLLMSSSDLMFCRNLLGSTSATNRHTLTNMELDYKFTDFITVMGLHESKPELAHWLPGEYLLAQDLGKMFATPDLYFPDLELIVGFKESGNEGFQELRAHSSILKVRSGWFAALLLTKGENGCSKTSQRLTLDLTHVTLDGSFGETDLICSSAWRQIIRFLYTGTFQTPRCSEETLGLIFASGFIQVDKFEEALMCCFENSVEQLRALGKTDYLHTFLTREITSTFPRFWHIEALYCGALIDIAVDSKVKQSDRVAEGKNYLLSKVVGDLTNHLELEDDDISNQILAPLVSELKTECTASRVCRERAVCIVSALSILCR</sequence>
<feature type="domain" description="BTB" evidence="1">
    <location>
        <begin position="529"/>
        <end position="621"/>
    </location>
</feature>
<gene>
    <name evidence="2" type="ORF">ASTO00021_LOCUS6293</name>
</gene>